<accession>A0ACC2NVW1</accession>
<comment type="caution">
    <text evidence="1">The sequence shown here is derived from an EMBL/GenBank/DDBJ whole genome shotgun (WGS) entry which is preliminary data.</text>
</comment>
<proteinExistence type="predicted"/>
<sequence length="240" mass="27793">MAANEYNIVKLDQLIKLGADLCIRNNVNQPALIYSLNVNRLEPAFKWLTKRSDFESVMFVLAYVMEWDMVEYQNFIVKFLTLKYTGTHQDNIHERLMNTCPTCLPLYERYVAGLRLMDTYEINGVSLVKMLKVSKRSSLGADGAIVSIVEQVALERIFPLYWTDLVRRINRCSDYQTLADSAAKKLSDLTILHKHDHRCVIDNISEYLTDFDLLKLSEVEVEYLILNRNLLLSTHTGTQF</sequence>
<gene>
    <name evidence="1" type="ORF">QAD02_010512</name>
</gene>
<organism evidence="1 2">
    <name type="scientific">Eretmocerus hayati</name>
    <dbReference type="NCBI Taxonomy" id="131215"/>
    <lineage>
        <taxon>Eukaryota</taxon>
        <taxon>Metazoa</taxon>
        <taxon>Ecdysozoa</taxon>
        <taxon>Arthropoda</taxon>
        <taxon>Hexapoda</taxon>
        <taxon>Insecta</taxon>
        <taxon>Pterygota</taxon>
        <taxon>Neoptera</taxon>
        <taxon>Endopterygota</taxon>
        <taxon>Hymenoptera</taxon>
        <taxon>Apocrita</taxon>
        <taxon>Proctotrupomorpha</taxon>
        <taxon>Chalcidoidea</taxon>
        <taxon>Aphelinidae</taxon>
        <taxon>Aphelininae</taxon>
        <taxon>Eretmocerus</taxon>
    </lineage>
</organism>
<dbReference type="Proteomes" id="UP001239111">
    <property type="component" value="Chromosome 2"/>
</dbReference>
<protein>
    <submittedName>
        <fullName evidence="1">Uncharacterized protein</fullName>
    </submittedName>
</protein>
<keyword evidence="2" id="KW-1185">Reference proteome</keyword>
<evidence type="ECO:0000313" key="1">
    <source>
        <dbReference type="EMBL" id="KAJ8674726.1"/>
    </source>
</evidence>
<dbReference type="EMBL" id="CM056742">
    <property type="protein sequence ID" value="KAJ8674726.1"/>
    <property type="molecule type" value="Genomic_DNA"/>
</dbReference>
<reference evidence="1" key="1">
    <citation type="submission" date="2023-04" db="EMBL/GenBank/DDBJ databases">
        <title>A chromosome-level genome assembly of the parasitoid wasp Eretmocerus hayati.</title>
        <authorList>
            <person name="Zhong Y."/>
            <person name="Liu S."/>
            <person name="Liu Y."/>
        </authorList>
    </citation>
    <scope>NUCLEOTIDE SEQUENCE</scope>
    <source>
        <strain evidence="1">ZJU_SS_LIU_2023</strain>
    </source>
</reference>
<name>A0ACC2NVW1_9HYME</name>
<evidence type="ECO:0000313" key="2">
    <source>
        <dbReference type="Proteomes" id="UP001239111"/>
    </source>
</evidence>